<name>A0ABW0XDW6_9ACTN</name>
<protein>
    <submittedName>
        <fullName evidence="4">SHOCT domain-containing protein</fullName>
    </submittedName>
</protein>
<dbReference type="EMBL" id="JBHSOF010000054">
    <property type="protein sequence ID" value="MFC5667294.1"/>
    <property type="molecule type" value="Genomic_DNA"/>
</dbReference>
<evidence type="ECO:0000256" key="2">
    <source>
        <dbReference type="SAM" id="Phobius"/>
    </source>
</evidence>
<feature type="transmembrane region" description="Helical" evidence="2">
    <location>
        <begin position="28"/>
        <end position="47"/>
    </location>
</feature>
<feature type="region of interest" description="Disordered" evidence="1">
    <location>
        <begin position="113"/>
        <end position="133"/>
    </location>
</feature>
<organism evidence="4 5">
    <name type="scientific">Kitasatospora misakiensis</name>
    <dbReference type="NCBI Taxonomy" id="67330"/>
    <lineage>
        <taxon>Bacteria</taxon>
        <taxon>Bacillati</taxon>
        <taxon>Actinomycetota</taxon>
        <taxon>Actinomycetes</taxon>
        <taxon>Kitasatosporales</taxon>
        <taxon>Streptomycetaceae</taxon>
        <taxon>Kitasatospora</taxon>
    </lineage>
</organism>
<keyword evidence="5" id="KW-1185">Reference proteome</keyword>
<dbReference type="RefSeq" id="WP_380228969.1">
    <property type="nucleotide sequence ID" value="NZ_JBHSOF010000054.1"/>
</dbReference>
<accession>A0ABW0XDW6</accession>
<evidence type="ECO:0000259" key="3">
    <source>
        <dbReference type="Pfam" id="PF09851"/>
    </source>
</evidence>
<dbReference type="Proteomes" id="UP001595975">
    <property type="component" value="Unassembled WGS sequence"/>
</dbReference>
<evidence type="ECO:0000256" key="1">
    <source>
        <dbReference type="SAM" id="MobiDB-lite"/>
    </source>
</evidence>
<gene>
    <name evidence="4" type="ORF">ACFP3U_30540</name>
</gene>
<dbReference type="InterPro" id="IPR018649">
    <property type="entry name" value="SHOCT"/>
</dbReference>
<comment type="caution">
    <text evidence="4">The sequence shown here is derived from an EMBL/GenBank/DDBJ whole genome shotgun (WGS) entry which is preliminary data.</text>
</comment>
<evidence type="ECO:0000313" key="5">
    <source>
        <dbReference type="Proteomes" id="UP001595975"/>
    </source>
</evidence>
<feature type="region of interest" description="Disordered" evidence="1">
    <location>
        <begin position="58"/>
        <end position="85"/>
    </location>
</feature>
<dbReference type="Pfam" id="PF09851">
    <property type="entry name" value="SHOCT"/>
    <property type="match status" value="1"/>
</dbReference>
<feature type="compositionally biased region" description="Gly residues" evidence="1">
    <location>
        <begin position="65"/>
        <end position="85"/>
    </location>
</feature>
<keyword evidence="2" id="KW-0472">Membrane</keyword>
<feature type="domain" description="SHOCT" evidence="3">
    <location>
        <begin position="88"/>
        <end position="115"/>
    </location>
</feature>
<evidence type="ECO:0000313" key="4">
    <source>
        <dbReference type="EMBL" id="MFC5667294.1"/>
    </source>
</evidence>
<reference evidence="5" key="1">
    <citation type="journal article" date="2019" name="Int. J. Syst. Evol. Microbiol.">
        <title>The Global Catalogue of Microorganisms (GCM) 10K type strain sequencing project: providing services to taxonomists for standard genome sequencing and annotation.</title>
        <authorList>
            <consortium name="The Broad Institute Genomics Platform"/>
            <consortium name="The Broad Institute Genome Sequencing Center for Infectious Disease"/>
            <person name="Wu L."/>
            <person name="Ma J."/>
        </authorList>
    </citation>
    <scope>NUCLEOTIDE SEQUENCE [LARGE SCALE GENOMIC DNA]</scope>
    <source>
        <strain evidence="5">CGMCC 4.1437</strain>
    </source>
</reference>
<keyword evidence="2" id="KW-0812">Transmembrane</keyword>
<keyword evidence="2" id="KW-1133">Transmembrane helix</keyword>
<proteinExistence type="predicted"/>
<sequence>MQSTALLADTICRDGWGPWNNGGGPGPWFLLFPLFWLLVLITVFTVFRRRGGFRRGPWGPPWAGQWGGPWGGGPGWRGGPWGGGGTEAPLASLARRYADGEITEEEYRTRRDTLLEHLQDGPGDTKPGQGGAK</sequence>